<dbReference type="InterPro" id="IPR027417">
    <property type="entry name" value="P-loop_NTPase"/>
</dbReference>
<keyword evidence="5" id="KW-0206">Cytoskeleton</keyword>
<dbReference type="GO" id="GO:0051231">
    <property type="term" value="P:spindle elongation"/>
    <property type="evidence" value="ECO:0007669"/>
    <property type="project" value="TreeGrafter"/>
</dbReference>
<feature type="binding site" evidence="6">
    <location>
        <begin position="18"/>
        <end position="25"/>
    </location>
    <ligand>
        <name>ATP</name>
        <dbReference type="ChEBI" id="CHEBI:30616"/>
    </ligand>
</feature>
<evidence type="ECO:0000313" key="9">
    <source>
        <dbReference type="Proteomes" id="UP000287651"/>
    </source>
</evidence>
<dbReference type="GO" id="GO:0008017">
    <property type="term" value="F:microtubule binding"/>
    <property type="evidence" value="ECO:0007669"/>
    <property type="project" value="InterPro"/>
</dbReference>
<evidence type="ECO:0000256" key="3">
    <source>
        <dbReference type="ARBA" id="ARBA00022701"/>
    </source>
</evidence>
<evidence type="ECO:0000256" key="5">
    <source>
        <dbReference type="ARBA" id="ARBA00023212"/>
    </source>
</evidence>
<name>A0A426YXC8_ENSVE</name>
<protein>
    <recommendedName>
        <fullName evidence="7">Kinesin motor domain-containing protein</fullName>
    </recommendedName>
</protein>
<dbReference type="InterPro" id="IPR036961">
    <property type="entry name" value="Kinesin_motor_dom_sf"/>
</dbReference>
<dbReference type="GO" id="GO:0008574">
    <property type="term" value="F:plus-end-directed microtubule motor activity"/>
    <property type="evidence" value="ECO:0007669"/>
    <property type="project" value="TreeGrafter"/>
</dbReference>
<sequence length="122" mass="13701">MPLQSVLGGYNGTVMAYGQTGTGKTYTVGRLGKDDPSERGIMVRALEDIFANLSPGSDIMAISYLQVCEIESLLPCSFSIVHFISVEDIFYILYRGIMQLKSILFMTHEFCYLFHYIGPYSF</sequence>
<keyword evidence="3" id="KW-0493">Microtubule</keyword>
<organism evidence="8 9">
    <name type="scientific">Ensete ventricosum</name>
    <name type="common">Abyssinian banana</name>
    <name type="synonym">Musa ensete</name>
    <dbReference type="NCBI Taxonomy" id="4639"/>
    <lineage>
        <taxon>Eukaryota</taxon>
        <taxon>Viridiplantae</taxon>
        <taxon>Streptophyta</taxon>
        <taxon>Embryophyta</taxon>
        <taxon>Tracheophyta</taxon>
        <taxon>Spermatophyta</taxon>
        <taxon>Magnoliopsida</taxon>
        <taxon>Liliopsida</taxon>
        <taxon>Zingiberales</taxon>
        <taxon>Musaceae</taxon>
        <taxon>Ensete</taxon>
    </lineage>
</organism>
<dbReference type="PROSITE" id="PS50067">
    <property type="entry name" value="KINESIN_MOTOR_2"/>
    <property type="match status" value="1"/>
</dbReference>
<keyword evidence="4 6" id="KW-0505">Motor protein</keyword>
<evidence type="ECO:0000313" key="8">
    <source>
        <dbReference type="EMBL" id="RRT56382.1"/>
    </source>
</evidence>
<dbReference type="GO" id="GO:0007018">
    <property type="term" value="P:microtubule-based movement"/>
    <property type="evidence" value="ECO:0007669"/>
    <property type="project" value="InterPro"/>
</dbReference>
<proteinExistence type="inferred from homology"/>
<reference evidence="8 9" key="1">
    <citation type="journal article" date="2014" name="Agronomy (Basel)">
        <title>A Draft Genome Sequence for Ensete ventricosum, the Drought-Tolerant Tree Against Hunger.</title>
        <authorList>
            <person name="Harrison J."/>
            <person name="Moore K.A."/>
            <person name="Paszkiewicz K."/>
            <person name="Jones T."/>
            <person name="Grant M."/>
            <person name="Ambacheew D."/>
            <person name="Muzemil S."/>
            <person name="Studholme D.J."/>
        </authorList>
    </citation>
    <scope>NUCLEOTIDE SEQUENCE [LARGE SCALE GENOMIC DNA]</scope>
</reference>
<dbReference type="GO" id="GO:0005524">
    <property type="term" value="F:ATP binding"/>
    <property type="evidence" value="ECO:0007669"/>
    <property type="project" value="UniProtKB-UniRule"/>
</dbReference>
<dbReference type="InterPro" id="IPR047149">
    <property type="entry name" value="KIF11-like"/>
</dbReference>
<dbReference type="EMBL" id="AMZH03009662">
    <property type="protein sequence ID" value="RRT56382.1"/>
    <property type="molecule type" value="Genomic_DNA"/>
</dbReference>
<dbReference type="InterPro" id="IPR001752">
    <property type="entry name" value="Kinesin_motor_dom"/>
</dbReference>
<dbReference type="Pfam" id="PF00225">
    <property type="entry name" value="Kinesin"/>
    <property type="match status" value="1"/>
</dbReference>
<dbReference type="Gene3D" id="3.40.850.10">
    <property type="entry name" value="Kinesin motor domain"/>
    <property type="match status" value="1"/>
</dbReference>
<accession>A0A426YXC8</accession>
<keyword evidence="6" id="KW-0547">Nucleotide-binding</keyword>
<comment type="similarity">
    <text evidence="6">Belongs to the TRAFAC class myosin-kinesin ATPase superfamily. Kinesin family.</text>
</comment>
<feature type="domain" description="Kinesin motor" evidence="7">
    <location>
        <begin position="1"/>
        <end position="122"/>
    </location>
</feature>
<dbReference type="GO" id="GO:0072686">
    <property type="term" value="C:mitotic spindle"/>
    <property type="evidence" value="ECO:0007669"/>
    <property type="project" value="TreeGrafter"/>
</dbReference>
<keyword evidence="2" id="KW-0963">Cytoplasm</keyword>
<dbReference type="Proteomes" id="UP000287651">
    <property type="component" value="Unassembled WGS sequence"/>
</dbReference>
<comment type="caution">
    <text evidence="8">The sequence shown here is derived from an EMBL/GenBank/DDBJ whole genome shotgun (WGS) entry which is preliminary data.</text>
</comment>
<evidence type="ECO:0000256" key="2">
    <source>
        <dbReference type="ARBA" id="ARBA00022490"/>
    </source>
</evidence>
<keyword evidence="6" id="KW-0067">ATP-binding</keyword>
<evidence type="ECO:0000256" key="4">
    <source>
        <dbReference type="ARBA" id="ARBA00023175"/>
    </source>
</evidence>
<gene>
    <name evidence="8" type="ORF">B296_00041811</name>
</gene>
<evidence type="ECO:0000256" key="6">
    <source>
        <dbReference type="PROSITE-ProRule" id="PRU00283"/>
    </source>
</evidence>
<dbReference type="GO" id="GO:0005876">
    <property type="term" value="C:spindle microtubule"/>
    <property type="evidence" value="ECO:0007669"/>
    <property type="project" value="TreeGrafter"/>
</dbReference>
<dbReference type="AlphaFoldDB" id="A0A426YXC8"/>
<dbReference type="GO" id="GO:0090307">
    <property type="term" value="P:mitotic spindle assembly"/>
    <property type="evidence" value="ECO:0007669"/>
    <property type="project" value="TreeGrafter"/>
</dbReference>
<dbReference type="PANTHER" id="PTHR47970:SF6">
    <property type="entry name" value="KINESIN-LIKE PROTEIN KIN-UC ISOFORM X1"/>
    <property type="match status" value="1"/>
</dbReference>
<dbReference type="PANTHER" id="PTHR47970">
    <property type="entry name" value="KINESIN-LIKE PROTEIN KIF11"/>
    <property type="match status" value="1"/>
</dbReference>
<evidence type="ECO:0000256" key="1">
    <source>
        <dbReference type="ARBA" id="ARBA00004245"/>
    </source>
</evidence>
<comment type="subcellular location">
    <subcellularLocation>
        <location evidence="1">Cytoplasm</location>
        <location evidence="1">Cytoskeleton</location>
    </subcellularLocation>
</comment>
<dbReference type="SUPFAM" id="SSF52540">
    <property type="entry name" value="P-loop containing nucleoside triphosphate hydrolases"/>
    <property type="match status" value="1"/>
</dbReference>
<evidence type="ECO:0000259" key="7">
    <source>
        <dbReference type="PROSITE" id="PS50067"/>
    </source>
</evidence>